<keyword evidence="12" id="KW-1185">Reference proteome</keyword>
<evidence type="ECO:0000256" key="9">
    <source>
        <dbReference type="SAM" id="MobiDB-lite"/>
    </source>
</evidence>
<evidence type="ECO:0000256" key="3">
    <source>
        <dbReference type="ARBA" id="ARBA00022448"/>
    </source>
</evidence>
<dbReference type="PANTHER" id="PTHR30614:SF41">
    <property type="entry name" value="INNER MEMBRANE AMINO-ACID ABC TRANSPORTER PERMEASE PROTEIN YHDY"/>
    <property type="match status" value="1"/>
</dbReference>
<keyword evidence="7 8" id="KW-0472">Membrane</keyword>
<feature type="domain" description="ABC transmembrane type-1" evidence="10">
    <location>
        <begin position="166"/>
        <end position="355"/>
    </location>
</feature>
<dbReference type="InterPro" id="IPR010065">
    <property type="entry name" value="AA_ABC_transptr_permease_3TM"/>
</dbReference>
<feature type="transmembrane region" description="Helical" evidence="8">
    <location>
        <begin position="42"/>
        <end position="64"/>
    </location>
</feature>
<feature type="transmembrane region" description="Helical" evidence="8">
    <location>
        <begin position="237"/>
        <end position="257"/>
    </location>
</feature>
<evidence type="ECO:0000256" key="6">
    <source>
        <dbReference type="ARBA" id="ARBA00022989"/>
    </source>
</evidence>
<sequence length="373" mass="40086">MTQAAALPETGSARPSPLRASNPLTRLLGGLRGRMFGTRRDALLSLAVLAILGGIASAILPWALVNATWTGASRADCTGGGACWAFVASKAPQFIYGFYPPLERWRPDIAFSLLLFGLVWLMVPRIPGKAYAIAFIALVLPITTFLLLRGGFAGLPLVPSDQWGGFMLTMILAVSGITFSLPFGVVFALGRQSKLPLIRWFCVGFIELCRGVPFLTVLFMAIVMLPFFLPPGTKPDPLALAVGGIIFYEAAYMAEVVRGGLQAVPKGQYEAAMAIGFGYWRTMLHIILPQAVRKVVPGVVNTTISLLKNTTLVMVVGLFDLLNIVSAGVSDPLWAGSQAEGYFIVGLVFWLMSFGLSCYSRAIEAGFARADRS</sequence>
<evidence type="ECO:0000256" key="2">
    <source>
        <dbReference type="ARBA" id="ARBA00010072"/>
    </source>
</evidence>
<evidence type="ECO:0000313" key="11">
    <source>
        <dbReference type="EMBL" id="MDU0338678.1"/>
    </source>
</evidence>
<dbReference type="PROSITE" id="PS50928">
    <property type="entry name" value="ABC_TM1"/>
    <property type="match status" value="1"/>
</dbReference>
<evidence type="ECO:0000256" key="8">
    <source>
        <dbReference type="RuleBase" id="RU363032"/>
    </source>
</evidence>
<evidence type="ECO:0000259" key="10">
    <source>
        <dbReference type="PROSITE" id="PS50928"/>
    </source>
</evidence>
<evidence type="ECO:0000256" key="7">
    <source>
        <dbReference type="ARBA" id="ARBA00023136"/>
    </source>
</evidence>
<keyword evidence="4" id="KW-1003">Cell membrane</keyword>
<name>A0ABU3S1L3_9HYPH</name>
<dbReference type="NCBIfam" id="TIGR01726">
    <property type="entry name" value="HEQRo_perm_3TM"/>
    <property type="match status" value="1"/>
</dbReference>
<reference evidence="11 12" key="1">
    <citation type="submission" date="2023-09" db="EMBL/GenBank/DDBJ databases">
        <title>Whole genome shotgun sequencing (WGS) of Bosea sp. ZW T0_25, isolated from stored onions (Allium cepa).</title>
        <authorList>
            <person name="Stoll D.A."/>
            <person name="Huch M."/>
        </authorList>
    </citation>
    <scope>NUCLEOTIDE SEQUENCE [LARGE SCALE GENOMIC DNA]</scope>
    <source>
        <strain evidence="11 12">ZW T0_25</strain>
    </source>
</reference>
<gene>
    <name evidence="11" type="ORF">RKE40_02240</name>
</gene>
<feature type="transmembrane region" description="Helical" evidence="8">
    <location>
        <begin position="105"/>
        <end position="123"/>
    </location>
</feature>
<evidence type="ECO:0000256" key="5">
    <source>
        <dbReference type="ARBA" id="ARBA00022692"/>
    </source>
</evidence>
<dbReference type="RefSeq" id="WP_316016617.1">
    <property type="nucleotide sequence ID" value="NZ_JAWDID010000002.1"/>
</dbReference>
<keyword evidence="3 8" id="KW-0813">Transport</keyword>
<dbReference type="PANTHER" id="PTHR30614">
    <property type="entry name" value="MEMBRANE COMPONENT OF AMINO ACID ABC TRANSPORTER"/>
    <property type="match status" value="1"/>
</dbReference>
<dbReference type="InterPro" id="IPR035906">
    <property type="entry name" value="MetI-like_sf"/>
</dbReference>
<comment type="subcellular location">
    <subcellularLocation>
        <location evidence="1">Cell inner membrane</location>
        <topology evidence="1">Multi-pass membrane protein</topology>
    </subcellularLocation>
    <subcellularLocation>
        <location evidence="8">Cell membrane</location>
        <topology evidence="8">Multi-pass membrane protein</topology>
    </subcellularLocation>
</comment>
<dbReference type="Gene3D" id="1.10.3720.10">
    <property type="entry name" value="MetI-like"/>
    <property type="match status" value="1"/>
</dbReference>
<feature type="transmembrane region" description="Helical" evidence="8">
    <location>
        <begin position="201"/>
        <end position="225"/>
    </location>
</feature>
<comment type="caution">
    <text evidence="11">The sequence shown here is derived from an EMBL/GenBank/DDBJ whole genome shotgun (WGS) entry which is preliminary data.</text>
</comment>
<keyword evidence="5 8" id="KW-0812">Transmembrane</keyword>
<feature type="transmembrane region" description="Helical" evidence="8">
    <location>
        <begin position="164"/>
        <end position="189"/>
    </location>
</feature>
<evidence type="ECO:0000256" key="1">
    <source>
        <dbReference type="ARBA" id="ARBA00004429"/>
    </source>
</evidence>
<feature type="transmembrane region" description="Helical" evidence="8">
    <location>
        <begin position="311"/>
        <end position="329"/>
    </location>
</feature>
<dbReference type="CDD" id="cd06261">
    <property type="entry name" value="TM_PBP2"/>
    <property type="match status" value="1"/>
</dbReference>
<feature type="transmembrane region" description="Helical" evidence="8">
    <location>
        <begin position="130"/>
        <end position="152"/>
    </location>
</feature>
<feature type="transmembrane region" description="Helical" evidence="8">
    <location>
        <begin position="341"/>
        <end position="359"/>
    </location>
</feature>
<dbReference type="Pfam" id="PF00528">
    <property type="entry name" value="BPD_transp_1"/>
    <property type="match status" value="1"/>
</dbReference>
<organism evidence="11 12">
    <name type="scientific">Bosea rubneri</name>
    <dbReference type="NCBI Taxonomy" id="3075434"/>
    <lineage>
        <taxon>Bacteria</taxon>
        <taxon>Pseudomonadati</taxon>
        <taxon>Pseudomonadota</taxon>
        <taxon>Alphaproteobacteria</taxon>
        <taxon>Hyphomicrobiales</taxon>
        <taxon>Boseaceae</taxon>
        <taxon>Bosea</taxon>
    </lineage>
</organism>
<dbReference type="InterPro" id="IPR043429">
    <property type="entry name" value="ArtM/GltK/GlnP/TcyL/YhdX-like"/>
</dbReference>
<dbReference type="InterPro" id="IPR000515">
    <property type="entry name" value="MetI-like"/>
</dbReference>
<accession>A0ABU3S1L3</accession>
<proteinExistence type="inferred from homology"/>
<dbReference type="SUPFAM" id="SSF161098">
    <property type="entry name" value="MetI-like"/>
    <property type="match status" value="1"/>
</dbReference>
<feature type="region of interest" description="Disordered" evidence="9">
    <location>
        <begin position="1"/>
        <end position="21"/>
    </location>
</feature>
<keyword evidence="6 8" id="KW-1133">Transmembrane helix</keyword>
<protein>
    <submittedName>
        <fullName evidence="11">Amino acid ABC transporter permease</fullName>
    </submittedName>
</protein>
<evidence type="ECO:0000313" key="12">
    <source>
        <dbReference type="Proteomes" id="UP001254257"/>
    </source>
</evidence>
<dbReference type="Proteomes" id="UP001254257">
    <property type="component" value="Unassembled WGS sequence"/>
</dbReference>
<comment type="similarity">
    <text evidence="2">Belongs to the binding-protein-dependent transport system permease family. HisMQ subfamily.</text>
</comment>
<dbReference type="EMBL" id="JAWDID010000002">
    <property type="protein sequence ID" value="MDU0338678.1"/>
    <property type="molecule type" value="Genomic_DNA"/>
</dbReference>
<evidence type="ECO:0000256" key="4">
    <source>
        <dbReference type="ARBA" id="ARBA00022475"/>
    </source>
</evidence>